<gene>
    <name evidence="7" type="ORF">F0562_001222</name>
</gene>
<dbReference type="AlphaFoldDB" id="A0A5J5C717"/>
<feature type="region of interest" description="Disordered" evidence="5">
    <location>
        <begin position="1"/>
        <end position="39"/>
    </location>
</feature>
<dbReference type="InterPro" id="IPR047365">
    <property type="entry name" value="Tudor_AtPTM-like"/>
</dbReference>
<dbReference type="Proteomes" id="UP000325577">
    <property type="component" value="Linkage Group LG0"/>
</dbReference>
<dbReference type="InterPro" id="IPR039776">
    <property type="entry name" value="Pds5"/>
</dbReference>
<sequence length="424" mass="47031">MENKESMQLGGNKTKGEISTAETSHPRGGIEMEKGKRAAKIKVAVEQNADTKTPMKRKQSADGEIAQAYLSSLERGLSRLRPRKEFRSYRMVELSEDDNTRIVGTRVKVYWSGSRKWFLGSIKSFDMEKGLHKILYDDGDKEELDLRKERFELEIKPSDGFTLRTEPHSKKKVKVFDVDKVSAGAETLTAESVKVEYVEQLKGNTEPEKNKASKKKKAVKRRSSKSQMKKDNEDKKRTDLVSEMDVDMLPEKVEEAIPYEVHDVGKAGHVSLGKRRDECKILTEIAGVANESSGLITESNCEKPKLASNGFEETVSATTGVTDGTNEVSLDFLPTMPGNLVEEEKPEILLKTLKIENNESAGDTSQKKKGILEGGMKTSPHALHQLADYQNGNDEIRVDCASQQMGLCGGNGGRICGTVTNKKA</sequence>
<evidence type="ECO:0000256" key="2">
    <source>
        <dbReference type="ARBA" id="ARBA00022763"/>
    </source>
</evidence>
<dbReference type="OrthoDB" id="200660at2759"/>
<keyword evidence="8" id="KW-1185">Reference proteome</keyword>
<feature type="region of interest" description="Disordered" evidence="5">
    <location>
        <begin position="204"/>
        <end position="242"/>
    </location>
</feature>
<dbReference type="GO" id="GO:0005634">
    <property type="term" value="C:nucleus"/>
    <property type="evidence" value="ECO:0007669"/>
    <property type="project" value="UniProtKB-SubCell"/>
</dbReference>
<evidence type="ECO:0000313" key="7">
    <source>
        <dbReference type="EMBL" id="KAA8549760.1"/>
    </source>
</evidence>
<feature type="compositionally biased region" description="Basic and acidic residues" evidence="5">
    <location>
        <begin position="228"/>
        <end position="240"/>
    </location>
</feature>
<keyword evidence="3" id="KW-0234">DNA repair</keyword>
<dbReference type="GO" id="GO:0006281">
    <property type="term" value="P:DNA repair"/>
    <property type="evidence" value="ECO:0007669"/>
    <property type="project" value="UniProtKB-KW"/>
</dbReference>
<dbReference type="SUPFAM" id="SSF63748">
    <property type="entry name" value="Tudor/PWWP/MBT"/>
    <property type="match status" value="1"/>
</dbReference>
<evidence type="ECO:0000256" key="3">
    <source>
        <dbReference type="ARBA" id="ARBA00023204"/>
    </source>
</evidence>
<evidence type="ECO:0000259" key="6">
    <source>
        <dbReference type="Pfam" id="PF21743"/>
    </source>
</evidence>
<feature type="region of interest" description="Disordered" evidence="5">
    <location>
        <begin position="44"/>
        <end position="63"/>
    </location>
</feature>
<evidence type="ECO:0000313" key="8">
    <source>
        <dbReference type="Proteomes" id="UP000325577"/>
    </source>
</evidence>
<name>A0A5J5C717_9ASTE</name>
<evidence type="ECO:0000256" key="4">
    <source>
        <dbReference type="ARBA" id="ARBA00023242"/>
    </source>
</evidence>
<dbReference type="GO" id="GO:0000785">
    <property type="term" value="C:chromatin"/>
    <property type="evidence" value="ECO:0007669"/>
    <property type="project" value="TreeGrafter"/>
</dbReference>
<dbReference type="CDD" id="cd20404">
    <property type="entry name" value="Tudor_Agenet_AtEML-like"/>
    <property type="match status" value="1"/>
</dbReference>
<reference evidence="7 8" key="1">
    <citation type="submission" date="2019-09" db="EMBL/GenBank/DDBJ databases">
        <title>A chromosome-level genome assembly of the Chinese tupelo Nyssa sinensis.</title>
        <authorList>
            <person name="Yang X."/>
            <person name="Kang M."/>
            <person name="Yang Y."/>
            <person name="Xiong H."/>
            <person name="Wang M."/>
            <person name="Zhang Z."/>
            <person name="Wang Z."/>
            <person name="Wu H."/>
            <person name="Ma T."/>
            <person name="Liu J."/>
            <person name="Xi Z."/>
        </authorList>
    </citation>
    <scope>NUCLEOTIDE SEQUENCE [LARGE SCALE GENOMIC DNA]</scope>
    <source>
        <strain evidence="7">J267</strain>
        <tissue evidence="7">Leaf</tissue>
    </source>
</reference>
<organism evidence="7 8">
    <name type="scientific">Nyssa sinensis</name>
    <dbReference type="NCBI Taxonomy" id="561372"/>
    <lineage>
        <taxon>Eukaryota</taxon>
        <taxon>Viridiplantae</taxon>
        <taxon>Streptophyta</taxon>
        <taxon>Embryophyta</taxon>
        <taxon>Tracheophyta</taxon>
        <taxon>Spermatophyta</taxon>
        <taxon>Magnoliopsida</taxon>
        <taxon>eudicotyledons</taxon>
        <taxon>Gunneridae</taxon>
        <taxon>Pentapetalae</taxon>
        <taxon>asterids</taxon>
        <taxon>Cornales</taxon>
        <taxon>Nyssaceae</taxon>
        <taxon>Nyssa</taxon>
    </lineage>
</organism>
<dbReference type="Pfam" id="PF21743">
    <property type="entry name" value="PTM_DIR17_Tudor"/>
    <property type="match status" value="1"/>
</dbReference>
<evidence type="ECO:0000256" key="5">
    <source>
        <dbReference type="SAM" id="MobiDB-lite"/>
    </source>
</evidence>
<evidence type="ECO:0000256" key="1">
    <source>
        <dbReference type="ARBA" id="ARBA00004123"/>
    </source>
</evidence>
<dbReference type="PANTHER" id="PTHR12663:SF24">
    <property type="entry name" value="TUDOR DOMAIN-CONTAINING PROTEIN"/>
    <property type="match status" value="1"/>
</dbReference>
<dbReference type="GO" id="GO:0007064">
    <property type="term" value="P:mitotic sister chromatid cohesion"/>
    <property type="evidence" value="ECO:0007669"/>
    <property type="project" value="InterPro"/>
</dbReference>
<dbReference type="PANTHER" id="PTHR12663">
    <property type="entry name" value="ANDROGEN INDUCED INHIBITOR OF PROLIFERATION AS3 / PDS5-RELATED"/>
    <property type="match status" value="1"/>
</dbReference>
<dbReference type="Gene3D" id="2.30.30.140">
    <property type="match status" value="1"/>
</dbReference>
<feature type="compositionally biased region" description="Basic residues" evidence="5">
    <location>
        <begin position="212"/>
        <end position="224"/>
    </location>
</feature>
<protein>
    <recommendedName>
        <fullName evidence="6">PTM/DIR17-like Tudor domain-containing protein</fullName>
    </recommendedName>
</protein>
<keyword evidence="4" id="KW-0539">Nucleus</keyword>
<proteinExistence type="predicted"/>
<accession>A0A5J5C717</accession>
<feature type="domain" description="PTM/DIR17-like Tudor" evidence="6">
    <location>
        <begin position="104"/>
        <end position="146"/>
    </location>
</feature>
<keyword evidence="2" id="KW-0227">DNA damage</keyword>
<comment type="subcellular location">
    <subcellularLocation>
        <location evidence="1">Nucleus</location>
    </subcellularLocation>
</comment>
<dbReference type="EMBL" id="CM018031">
    <property type="protein sequence ID" value="KAA8549760.1"/>
    <property type="molecule type" value="Genomic_DNA"/>
</dbReference>
<feature type="compositionally biased region" description="Basic and acidic residues" evidence="5">
    <location>
        <begin position="24"/>
        <end position="36"/>
    </location>
</feature>